<sequence length="33" mass="3282">MEPSPGAAGRLPFRIGVTNSGGTIDTEFCGAAT</sequence>
<protein>
    <submittedName>
        <fullName evidence="1">Uncharacterized protein</fullName>
    </submittedName>
</protein>
<gene>
    <name evidence="1" type="ORF">J2S41_003808</name>
</gene>
<accession>A0AAE3YQW7</accession>
<evidence type="ECO:0000313" key="1">
    <source>
        <dbReference type="EMBL" id="MDR7277030.1"/>
    </source>
</evidence>
<proteinExistence type="predicted"/>
<comment type="caution">
    <text evidence="1">The sequence shown here is derived from an EMBL/GenBank/DDBJ whole genome shotgun (WGS) entry which is preliminary data.</text>
</comment>
<keyword evidence="2" id="KW-1185">Reference proteome</keyword>
<reference evidence="1" key="1">
    <citation type="submission" date="2023-07" db="EMBL/GenBank/DDBJ databases">
        <title>Sequencing the genomes of 1000 actinobacteria strains.</title>
        <authorList>
            <person name="Klenk H.-P."/>
        </authorList>
    </citation>
    <scope>NUCLEOTIDE SEQUENCE</scope>
    <source>
        <strain evidence="1">DSM 44707</strain>
    </source>
</reference>
<dbReference type="Proteomes" id="UP001183643">
    <property type="component" value="Unassembled WGS sequence"/>
</dbReference>
<name>A0AAE3YQW7_9ACTN</name>
<dbReference type="EMBL" id="JAVDYB010000001">
    <property type="protein sequence ID" value="MDR7277030.1"/>
    <property type="molecule type" value="Genomic_DNA"/>
</dbReference>
<organism evidence="1 2">
    <name type="scientific">Catenuloplanes atrovinosus</name>
    <dbReference type="NCBI Taxonomy" id="137266"/>
    <lineage>
        <taxon>Bacteria</taxon>
        <taxon>Bacillati</taxon>
        <taxon>Actinomycetota</taxon>
        <taxon>Actinomycetes</taxon>
        <taxon>Micromonosporales</taxon>
        <taxon>Micromonosporaceae</taxon>
        <taxon>Catenuloplanes</taxon>
    </lineage>
</organism>
<evidence type="ECO:0000313" key="2">
    <source>
        <dbReference type="Proteomes" id="UP001183643"/>
    </source>
</evidence>
<dbReference type="AlphaFoldDB" id="A0AAE3YQW7"/>